<sequence>MTKYKFPCGQIRIPACAGMTDGNGARTFAGIFYVSILILFLMRYSKKIGCAGCFLLFRRPEINGCKSNLFFKPPATAKSAATCPSPVGEGRGGGILQVAAIFPNSLTAPIQALRLVALSPALSHGREDGEAVGVKGFVN</sequence>
<keyword evidence="1" id="KW-0812">Transmembrane</keyword>
<comment type="caution">
    <text evidence="2">The sequence shown here is derived from an EMBL/GenBank/DDBJ whole genome shotgun (WGS) entry which is preliminary data.</text>
</comment>
<keyword evidence="1" id="KW-1133">Transmembrane helix</keyword>
<name>A0AA44U9W2_NEIGO</name>
<keyword evidence="1" id="KW-0472">Membrane</keyword>
<proteinExistence type="predicted"/>
<dbReference type="Proteomes" id="UP000223296">
    <property type="component" value="Unassembled WGS sequence"/>
</dbReference>
<dbReference type="AlphaFoldDB" id="A0AA44U9W2"/>
<evidence type="ECO:0000256" key="1">
    <source>
        <dbReference type="SAM" id="Phobius"/>
    </source>
</evidence>
<feature type="transmembrane region" description="Helical" evidence="1">
    <location>
        <begin position="24"/>
        <end position="42"/>
    </location>
</feature>
<evidence type="ECO:0000313" key="2">
    <source>
        <dbReference type="EMBL" id="PHJ35859.1"/>
    </source>
</evidence>
<organism evidence="2 3">
    <name type="scientific">Neisseria gonorrhoeae 3502</name>
    <dbReference type="NCBI Taxonomy" id="1193404"/>
    <lineage>
        <taxon>Bacteria</taxon>
        <taxon>Pseudomonadati</taxon>
        <taxon>Pseudomonadota</taxon>
        <taxon>Betaproteobacteria</taxon>
        <taxon>Neisseriales</taxon>
        <taxon>Neisseriaceae</taxon>
        <taxon>Neisseria</taxon>
    </lineage>
</organism>
<reference evidence="2 3" key="1">
    <citation type="submission" date="2013-08" db="EMBL/GenBank/DDBJ databases">
        <authorList>
            <person name="Trees D."/>
        </authorList>
    </citation>
    <scope>NUCLEOTIDE SEQUENCE [LARGE SCALE GENOMIC DNA]</scope>
    <source>
        <strain evidence="2 3">3502</strain>
    </source>
</reference>
<gene>
    <name evidence="2" type="ORF">N776_01215</name>
</gene>
<accession>A0AA44U9W2</accession>
<dbReference type="EMBL" id="AVBE01000002">
    <property type="protein sequence ID" value="PHJ35859.1"/>
    <property type="molecule type" value="Genomic_DNA"/>
</dbReference>
<protein>
    <submittedName>
        <fullName evidence="2">Uncharacterized protein</fullName>
    </submittedName>
</protein>
<evidence type="ECO:0000313" key="3">
    <source>
        <dbReference type="Proteomes" id="UP000223296"/>
    </source>
</evidence>